<feature type="compositionally biased region" description="Basic and acidic residues" evidence="1">
    <location>
        <begin position="191"/>
        <end position="215"/>
    </location>
</feature>
<dbReference type="AlphaFoldDB" id="A0A0P7UNA4"/>
<dbReference type="Proteomes" id="UP000034805">
    <property type="component" value="Unassembled WGS sequence"/>
</dbReference>
<reference evidence="2 3" key="1">
    <citation type="submission" date="2015-08" db="EMBL/GenBank/DDBJ databases">
        <title>The genome of the Asian arowana (Scleropages formosus).</title>
        <authorList>
            <person name="Tan M.H."/>
            <person name="Gan H.M."/>
            <person name="Croft L.J."/>
            <person name="Austin C.M."/>
        </authorList>
    </citation>
    <scope>NUCLEOTIDE SEQUENCE [LARGE SCALE GENOMIC DNA]</scope>
    <source>
        <strain evidence="2">Aro1</strain>
    </source>
</reference>
<evidence type="ECO:0000313" key="2">
    <source>
        <dbReference type="EMBL" id="KPP70948.1"/>
    </source>
</evidence>
<comment type="caution">
    <text evidence="2">The sequence shown here is derived from an EMBL/GenBank/DDBJ whole genome shotgun (WGS) entry which is preliminary data.</text>
</comment>
<accession>A0A0P7UNA4</accession>
<evidence type="ECO:0000313" key="3">
    <source>
        <dbReference type="Proteomes" id="UP000034805"/>
    </source>
</evidence>
<feature type="compositionally biased region" description="Polar residues" evidence="1">
    <location>
        <begin position="124"/>
        <end position="138"/>
    </location>
</feature>
<protein>
    <submittedName>
        <fullName evidence="2">Uncharacterized protein</fullName>
    </submittedName>
</protein>
<dbReference type="EMBL" id="JARO02003216">
    <property type="protein sequence ID" value="KPP70948.1"/>
    <property type="molecule type" value="Genomic_DNA"/>
</dbReference>
<evidence type="ECO:0000256" key="1">
    <source>
        <dbReference type="SAM" id="MobiDB-lite"/>
    </source>
</evidence>
<dbReference type="PROSITE" id="PS00615">
    <property type="entry name" value="C_TYPE_LECTIN_1"/>
    <property type="match status" value="1"/>
</dbReference>
<proteinExistence type="predicted"/>
<feature type="compositionally biased region" description="Basic and acidic residues" evidence="1">
    <location>
        <begin position="139"/>
        <end position="157"/>
    </location>
</feature>
<feature type="region of interest" description="Disordered" evidence="1">
    <location>
        <begin position="124"/>
        <end position="215"/>
    </location>
</feature>
<gene>
    <name evidence="2" type="ORF">Z043_110193</name>
</gene>
<dbReference type="InterPro" id="IPR018378">
    <property type="entry name" value="C-type_lectin_CS"/>
</dbReference>
<name>A0A0P7UNA4_SCLFO</name>
<sequence length="215" mass="24324">MDAPGEHLVEEWKTPACARVLPCFTENAGNRNSRCYVHEESAQWERGNCTSFEGFLCVTPVGLSETGGPPTHVTEEPAGGYNTQLVTCYESMERQYASLPRQSDPQDYLSQSWGVQGDAAHFSGSRSGYLSYPSQDNYQPREPEQRPLQPRHGDFGKHLPPTQRRGPLRQDVPPSPPMPLRSTRYKSMNRGRLERFTYGEEQHQDPRQENIKAAV</sequence>
<organism evidence="2 3">
    <name type="scientific">Scleropages formosus</name>
    <name type="common">Asian bonytongue</name>
    <name type="synonym">Osteoglossum formosum</name>
    <dbReference type="NCBI Taxonomy" id="113540"/>
    <lineage>
        <taxon>Eukaryota</taxon>
        <taxon>Metazoa</taxon>
        <taxon>Chordata</taxon>
        <taxon>Craniata</taxon>
        <taxon>Vertebrata</taxon>
        <taxon>Euteleostomi</taxon>
        <taxon>Actinopterygii</taxon>
        <taxon>Neopterygii</taxon>
        <taxon>Teleostei</taxon>
        <taxon>Osteoglossocephala</taxon>
        <taxon>Osteoglossomorpha</taxon>
        <taxon>Osteoglossiformes</taxon>
        <taxon>Osteoglossidae</taxon>
        <taxon>Scleropages</taxon>
    </lineage>
</organism>